<dbReference type="EMBL" id="KY322437">
    <property type="protein sequence ID" value="AUF82408.1"/>
    <property type="molecule type" value="Genomic_DNA"/>
</dbReference>
<reference evidence="1" key="1">
    <citation type="journal article" date="2018" name="Virology">
        <title>A giant virus infecting green algae encodes key fermentation genes.</title>
        <authorList>
            <person name="Schvarcz C.R."/>
            <person name="Steward G.F."/>
        </authorList>
    </citation>
    <scope>NUCLEOTIDE SEQUENCE [LARGE SCALE GENOMIC DNA]</scope>
</reference>
<sequence length="137" mass="16396">MNCEEVILEPINTMLDCLRRDFEYAKSQTLTSRNRNFFRISSKDKLSEFSDLMKTYLSVYEEFIKVINCAKERMNETENCYEKRVACFKSLEKLLPNKLYDVADQYIIDYTMTLISKTRECTESILKLEESNYRKNE</sequence>
<dbReference type="Proteomes" id="UP000244773">
    <property type="component" value="Segment"/>
</dbReference>
<evidence type="ECO:0000313" key="1">
    <source>
        <dbReference type="EMBL" id="AUF82408.1"/>
    </source>
</evidence>
<proteinExistence type="predicted"/>
<accession>A0A2P0VNC9</accession>
<protein>
    <submittedName>
        <fullName evidence="1">Uncharacterized protein</fullName>
    </submittedName>
</protein>
<name>A0A2P0VNC9_9VIRU</name>
<gene>
    <name evidence="1" type="ORF">TetV_316</name>
</gene>
<evidence type="ECO:0000313" key="2">
    <source>
        <dbReference type="Proteomes" id="UP000244773"/>
    </source>
</evidence>
<keyword evidence="2" id="KW-1185">Reference proteome</keyword>
<organism evidence="1">
    <name type="scientific">Tetraselmis virus 1</name>
    <dbReference type="NCBI Taxonomy" id="2060617"/>
    <lineage>
        <taxon>Viruses</taxon>
        <taxon>Varidnaviria</taxon>
        <taxon>Bamfordvirae</taxon>
        <taxon>Nucleocytoviricota</taxon>
        <taxon>Megaviricetes</taxon>
        <taxon>Imitervirales</taxon>
        <taxon>Allomimiviridae</taxon>
        <taxon>Oceanusvirus</taxon>
        <taxon>Oceanusvirus kaneohense</taxon>
    </lineage>
</organism>